<name>A0AA39KNY5_MICHY</name>
<dbReference type="EMBL" id="JAQQBR010001831">
    <property type="protein sequence ID" value="KAK0168414.1"/>
    <property type="molecule type" value="Genomic_DNA"/>
</dbReference>
<organism evidence="1 2">
    <name type="scientific">Microctonus hyperodae</name>
    <name type="common">Parasitoid wasp</name>
    <dbReference type="NCBI Taxonomy" id="165561"/>
    <lineage>
        <taxon>Eukaryota</taxon>
        <taxon>Metazoa</taxon>
        <taxon>Ecdysozoa</taxon>
        <taxon>Arthropoda</taxon>
        <taxon>Hexapoda</taxon>
        <taxon>Insecta</taxon>
        <taxon>Pterygota</taxon>
        <taxon>Neoptera</taxon>
        <taxon>Endopterygota</taxon>
        <taxon>Hymenoptera</taxon>
        <taxon>Apocrita</taxon>
        <taxon>Ichneumonoidea</taxon>
        <taxon>Braconidae</taxon>
        <taxon>Euphorinae</taxon>
        <taxon>Microctonus</taxon>
    </lineage>
</organism>
<comment type="caution">
    <text evidence="1">The sequence shown here is derived from an EMBL/GenBank/DDBJ whole genome shotgun (WGS) entry which is preliminary data.</text>
</comment>
<evidence type="ECO:0000313" key="1">
    <source>
        <dbReference type="EMBL" id="KAK0168414.1"/>
    </source>
</evidence>
<dbReference type="Proteomes" id="UP001168972">
    <property type="component" value="Unassembled WGS sequence"/>
</dbReference>
<dbReference type="AlphaFoldDB" id="A0AA39KNY5"/>
<protein>
    <submittedName>
        <fullName evidence="1">Uncharacterized protein</fullName>
    </submittedName>
</protein>
<reference evidence="1" key="2">
    <citation type="submission" date="2023-03" db="EMBL/GenBank/DDBJ databases">
        <authorList>
            <person name="Inwood S.N."/>
            <person name="Skelly J.G."/>
            <person name="Guhlin J."/>
            <person name="Harrop T.W.R."/>
            <person name="Goldson S.G."/>
            <person name="Dearden P.K."/>
        </authorList>
    </citation>
    <scope>NUCLEOTIDE SEQUENCE</scope>
    <source>
        <strain evidence="1">Lincoln</strain>
        <tissue evidence="1">Whole body</tissue>
    </source>
</reference>
<accession>A0AA39KNY5</accession>
<evidence type="ECO:0000313" key="2">
    <source>
        <dbReference type="Proteomes" id="UP001168972"/>
    </source>
</evidence>
<sequence>MYGYGYIIHGCRHTDLPSATAIIFYWAFLKRKIRFSSIYVYGSSYSATIICIKMNGTPLVTLEGTSVVYRYIPHYNRHVFKHGKIARAPGDWYRVTSTARRPGYKCGKEREEDPWSCHSTPNQTESVKNLSHVDDTMHI</sequence>
<gene>
    <name evidence="1" type="ORF">PV327_002217</name>
</gene>
<proteinExistence type="predicted"/>
<reference evidence="1" key="1">
    <citation type="journal article" date="2023" name="bioRxiv">
        <title>Scaffold-level genome assemblies of two parasitoid biocontrol wasps reveal the parthenogenesis mechanism and an associated novel virus.</title>
        <authorList>
            <person name="Inwood S."/>
            <person name="Skelly J."/>
            <person name="Guhlin J."/>
            <person name="Harrop T."/>
            <person name="Goldson S."/>
            <person name="Dearden P."/>
        </authorList>
    </citation>
    <scope>NUCLEOTIDE SEQUENCE</scope>
    <source>
        <strain evidence="1">Lincoln</strain>
        <tissue evidence="1">Whole body</tissue>
    </source>
</reference>
<keyword evidence="2" id="KW-1185">Reference proteome</keyword>